<reference evidence="1" key="1">
    <citation type="submission" date="2021-06" db="EMBL/GenBank/DDBJ databases">
        <authorList>
            <person name="Kallberg Y."/>
            <person name="Tangrot J."/>
            <person name="Rosling A."/>
        </authorList>
    </citation>
    <scope>NUCLEOTIDE SEQUENCE</scope>
    <source>
        <strain evidence="1">28 12/20/2015</strain>
    </source>
</reference>
<name>A0ACA9JZ12_9GLOM</name>
<keyword evidence="2" id="KW-1185">Reference proteome</keyword>
<proteinExistence type="predicted"/>
<dbReference type="EMBL" id="CAJVPW010000116">
    <property type="protein sequence ID" value="CAG8443278.1"/>
    <property type="molecule type" value="Genomic_DNA"/>
</dbReference>
<comment type="caution">
    <text evidence="1">The sequence shown here is derived from an EMBL/GenBank/DDBJ whole genome shotgun (WGS) entry which is preliminary data.</text>
</comment>
<dbReference type="Proteomes" id="UP000789366">
    <property type="component" value="Unassembled WGS sequence"/>
</dbReference>
<protein>
    <submittedName>
        <fullName evidence="1">6083_t:CDS:1</fullName>
    </submittedName>
</protein>
<accession>A0ACA9JZ12</accession>
<sequence length="594" mass="67679">MLYDAWTSKELVILKPLSGPDDPKLRLPIETLMSDLNYKIQRDLFLQGFANVQRIKYNDPKSFYAVAGIHGLPYEPYNEDGEMTGGYCHHGDTLFPTWHRPYVSLLEMLIYDEASDIVKGYPDDREEKNIYQKGLEDVRFPYWDWASPSTLCQGMPSVLSEEYVTVTTLRDTGEEEIRIRNPLRAYTLPVNLGTMGSVGDTSNPTQRPYDPDACITPYTPSGYATVRHPNENYLSNMDSTNLEIVRSCSSKFRPSICDILLVEDWLYFSNHNNETNEDDKDYKHYSSIEGVHDSVHDAIGGLGGHMGYTDIAGFDPIFFLHHANVDRLVAIWQAIHPDHPDSWIIGDDKLAPLKPFLKTETEYWTSDDVRNIKNLGYTYPELKDPISPKELLKDMLNYYQPIPNSNIKWKLTITVKKNKVGSPFQVRAFIDLPTRSTDSSTPPITSPNFAGFVSIFARGSETNCEKCKSSQDAVVNGEIDLTACMQRLGIINKKNKKVYKPLPKPKNDQSRQPEYDPSRQSEYDPSLQHTPKDLNERITLMFVLKDNSRLSFKNVGFKSAGCWEIDYSENITNPNYNYLGGIVPDVIKKQPSLL</sequence>
<evidence type="ECO:0000313" key="2">
    <source>
        <dbReference type="Proteomes" id="UP000789366"/>
    </source>
</evidence>
<evidence type="ECO:0000313" key="1">
    <source>
        <dbReference type="EMBL" id="CAG8443278.1"/>
    </source>
</evidence>
<gene>
    <name evidence="1" type="ORF">SPELUC_LOCUS332</name>
</gene>
<organism evidence="1 2">
    <name type="scientific">Cetraspora pellucida</name>
    <dbReference type="NCBI Taxonomy" id="1433469"/>
    <lineage>
        <taxon>Eukaryota</taxon>
        <taxon>Fungi</taxon>
        <taxon>Fungi incertae sedis</taxon>
        <taxon>Mucoromycota</taxon>
        <taxon>Glomeromycotina</taxon>
        <taxon>Glomeromycetes</taxon>
        <taxon>Diversisporales</taxon>
        <taxon>Gigasporaceae</taxon>
        <taxon>Cetraspora</taxon>
    </lineage>
</organism>